<dbReference type="Proteomes" id="UP000642876">
    <property type="component" value="Unassembled WGS sequence"/>
</dbReference>
<accession>A0A7H0K1H7</accession>
<name>A0A7H0K1H7_9CORY</name>
<proteinExistence type="predicted"/>
<evidence type="ECO:0000313" key="6">
    <source>
        <dbReference type="Proteomes" id="UP000642876"/>
    </source>
</evidence>
<keyword evidence="6" id="KW-1185">Reference proteome</keyword>
<evidence type="ECO:0000313" key="4">
    <source>
        <dbReference type="EMBL" id="QNP91143.1"/>
    </source>
</evidence>
<dbReference type="KEGG" id="cluj:IAU68_05130"/>
<dbReference type="EMBL" id="JACMYE010000003">
    <property type="protein sequence ID" value="MBC3178604.1"/>
    <property type="molecule type" value="Genomic_DNA"/>
</dbReference>
<evidence type="ECO:0000313" key="5">
    <source>
        <dbReference type="Proteomes" id="UP000516235"/>
    </source>
</evidence>
<feature type="transmembrane region" description="Helical" evidence="1">
    <location>
        <begin position="18"/>
        <end position="35"/>
    </location>
</feature>
<keyword evidence="1" id="KW-0472">Membrane</keyword>
<gene>
    <name evidence="3" type="ORF">H7348_04630</name>
    <name evidence="4" type="ORF">IAU68_05130</name>
</gene>
<feature type="domain" description="Low molecular weight protein antigen 6 PH" evidence="2">
    <location>
        <begin position="58"/>
        <end position="124"/>
    </location>
</feature>
<dbReference type="AlphaFoldDB" id="A0A7H0K1H7"/>
<protein>
    <submittedName>
        <fullName evidence="4">PH domain-containing protein</fullName>
    </submittedName>
</protein>
<dbReference type="EMBL" id="CP061032">
    <property type="protein sequence ID" value="QNP91143.1"/>
    <property type="molecule type" value="Genomic_DNA"/>
</dbReference>
<evidence type="ECO:0000259" key="2">
    <source>
        <dbReference type="Pfam" id="PF10756"/>
    </source>
</evidence>
<keyword evidence="1" id="KW-1133">Transmembrane helix</keyword>
<evidence type="ECO:0000256" key="1">
    <source>
        <dbReference type="SAM" id="Phobius"/>
    </source>
</evidence>
<dbReference type="InterPro" id="IPR019692">
    <property type="entry name" value="CFP-6_PH"/>
</dbReference>
<evidence type="ECO:0000313" key="3">
    <source>
        <dbReference type="EMBL" id="MBC3178604.1"/>
    </source>
</evidence>
<reference evidence="5 6" key="1">
    <citation type="submission" date="2020-08" db="EMBL/GenBank/DDBJ databases">
        <title>novel species in genus Corynebacterium.</title>
        <authorList>
            <person name="Zhang G."/>
        </authorList>
    </citation>
    <scope>NUCLEOTIDE SEQUENCE [LARGE SCALE GENOMIC DNA]</scope>
    <source>
        <strain evidence="5 6">zg-917</strain>
        <strain evidence="4">Zg-917</strain>
    </source>
</reference>
<dbReference type="Pfam" id="PF10756">
    <property type="entry name" value="bPH_6"/>
    <property type="match status" value="1"/>
</dbReference>
<dbReference type="RefSeq" id="WP_171193422.1">
    <property type="nucleotide sequence ID" value="NZ_CP061032.1"/>
</dbReference>
<dbReference type="Proteomes" id="UP000516235">
    <property type="component" value="Chromosome"/>
</dbReference>
<sequence>MAATLETSPKVFRPTREHILAILIATGIALMGILWAPKYLFWLLIFPAVWLAWVLASSTTVSEKGIATKYLVRKNAFLPWEKLAGIAFKGSQARLTTTDGTEYPLPGVTFNSLPDLAEASNGRITDVITAAQEAADGKYEIIDKEGYRVLLTRKEYDDYVAEHPDLPGPRPSANEPKE</sequence>
<keyword evidence="1" id="KW-0812">Transmembrane</keyword>
<organism evidence="4 5">
    <name type="scientific">Corynebacterium lujinxingii</name>
    <dbReference type="NCBI Taxonomy" id="2763010"/>
    <lineage>
        <taxon>Bacteria</taxon>
        <taxon>Bacillati</taxon>
        <taxon>Actinomycetota</taxon>
        <taxon>Actinomycetes</taxon>
        <taxon>Mycobacteriales</taxon>
        <taxon>Corynebacteriaceae</taxon>
        <taxon>Corynebacterium</taxon>
    </lineage>
</organism>
<feature type="transmembrane region" description="Helical" evidence="1">
    <location>
        <begin position="41"/>
        <end position="61"/>
    </location>
</feature>